<comment type="caution">
    <text evidence="2">The sequence shown here is derived from an EMBL/GenBank/DDBJ whole genome shotgun (WGS) entry which is preliminary data.</text>
</comment>
<organism evidence="2 3">
    <name type="scientific">Actinomadura rubrisoli</name>
    <dbReference type="NCBI Taxonomy" id="2530368"/>
    <lineage>
        <taxon>Bacteria</taxon>
        <taxon>Bacillati</taxon>
        <taxon>Actinomycetota</taxon>
        <taxon>Actinomycetes</taxon>
        <taxon>Streptosporangiales</taxon>
        <taxon>Thermomonosporaceae</taxon>
        <taxon>Actinomadura</taxon>
    </lineage>
</organism>
<gene>
    <name evidence="2" type="ORF">E1298_03300</name>
</gene>
<reference evidence="2 3" key="1">
    <citation type="submission" date="2019-03" db="EMBL/GenBank/DDBJ databases">
        <title>Draft genome sequences of novel Actinobacteria.</title>
        <authorList>
            <person name="Sahin N."/>
            <person name="Ay H."/>
            <person name="Saygin H."/>
        </authorList>
    </citation>
    <scope>NUCLEOTIDE SEQUENCE [LARGE SCALE GENOMIC DNA]</scope>
    <source>
        <strain evidence="2 3">H3C3</strain>
    </source>
</reference>
<dbReference type="Proteomes" id="UP000294513">
    <property type="component" value="Unassembled WGS sequence"/>
</dbReference>
<sequence>MGEGDLAARGSTAAALDAWIVFEDEAGFSMTPPTRKTWSPRGRTPVIRVRGRSQRRFSLAALTCYKPGERARLIYRPKQHPDHKTGQRRSFAWTDYRDLLITAHHQLQAPVVLVWDNLNVHRDRRLKTFIDASDWLRVFYLPTYAPDLNPVETVWSLLRRSSQTNRHFTDPDQLLTALRHGLRKLQYRSDLINGCLAATGLTLTTSRLKAR</sequence>
<dbReference type="RefSeq" id="WP_131889236.1">
    <property type="nucleotide sequence ID" value="NZ_SMKU01000007.1"/>
</dbReference>
<dbReference type="InterPro" id="IPR038717">
    <property type="entry name" value="Tc1-like_DDE_dom"/>
</dbReference>
<dbReference type="EMBL" id="SMKU01000007">
    <property type="protein sequence ID" value="TDD96310.1"/>
    <property type="molecule type" value="Genomic_DNA"/>
</dbReference>
<dbReference type="PANTHER" id="PTHR46564">
    <property type="entry name" value="TRANSPOSASE"/>
    <property type="match status" value="1"/>
</dbReference>
<dbReference type="PANTHER" id="PTHR46564:SF1">
    <property type="entry name" value="TRANSPOSASE"/>
    <property type="match status" value="1"/>
</dbReference>
<dbReference type="InterPro" id="IPR036397">
    <property type="entry name" value="RNaseH_sf"/>
</dbReference>
<protein>
    <submittedName>
        <fullName evidence="2">Transposase</fullName>
    </submittedName>
</protein>
<proteinExistence type="predicted"/>
<accession>A0A4R5CDD8</accession>
<dbReference type="AlphaFoldDB" id="A0A4R5CDD8"/>
<feature type="domain" description="Tc1-like transposase DDE" evidence="1">
    <location>
        <begin position="20"/>
        <end position="174"/>
    </location>
</feature>
<evidence type="ECO:0000313" key="2">
    <source>
        <dbReference type="EMBL" id="TDD96310.1"/>
    </source>
</evidence>
<dbReference type="GO" id="GO:0003676">
    <property type="term" value="F:nucleic acid binding"/>
    <property type="evidence" value="ECO:0007669"/>
    <property type="project" value="InterPro"/>
</dbReference>
<dbReference type="Pfam" id="PF13358">
    <property type="entry name" value="DDE_3"/>
    <property type="match status" value="1"/>
</dbReference>
<name>A0A4R5CDD8_9ACTN</name>
<dbReference type="Gene3D" id="3.30.420.10">
    <property type="entry name" value="Ribonuclease H-like superfamily/Ribonuclease H"/>
    <property type="match status" value="1"/>
</dbReference>
<evidence type="ECO:0000259" key="1">
    <source>
        <dbReference type="Pfam" id="PF13358"/>
    </source>
</evidence>
<keyword evidence="3" id="KW-1185">Reference proteome</keyword>
<evidence type="ECO:0000313" key="3">
    <source>
        <dbReference type="Proteomes" id="UP000294513"/>
    </source>
</evidence>
<dbReference type="OrthoDB" id="341531at2"/>